<keyword evidence="1" id="KW-0934">Plastid</keyword>
<keyword evidence="1" id="KW-0150">Chloroplast</keyword>
<evidence type="ECO:0000313" key="1">
    <source>
        <dbReference type="EMBL" id="QHO05359.1"/>
    </source>
</evidence>
<sequence length="31" mass="3495">MIMLATEKNPLMVSMGPHYPSMHGVLRLIAR</sequence>
<protein>
    <submittedName>
        <fullName evidence="1">NADH-plastoquinone oxidoreductase subunit 7</fullName>
    </submittedName>
</protein>
<proteinExistence type="predicted"/>
<dbReference type="GeneID" id="89424193"/>
<name>A0A6B9VJ50_9CONI</name>
<reference evidence="1" key="1">
    <citation type="journal article" date="2019" name="Mitochondrial DNA Part B Resour">
        <title>The complete chloroplast genome sequence of Keteleeria hainanensis (Pinaceae).</title>
        <authorList>
            <person name="Li D.-L."/>
            <person name="Yang Y."/>
            <person name="Yang S."/>
            <person name="Chen Y.-K."/>
        </authorList>
    </citation>
    <scope>NUCLEOTIDE SEQUENCE</scope>
</reference>
<dbReference type="RefSeq" id="YP_011081978.1">
    <property type="nucleotide sequence ID" value="NC_087755.1"/>
</dbReference>
<geneLocation type="chloroplast" evidence="1"/>
<organism evidence="1">
    <name type="scientific">Keteleeria hainanensis</name>
    <dbReference type="NCBI Taxonomy" id="418983"/>
    <lineage>
        <taxon>Eukaryota</taxon>
        <taxon>Viridiplantae</taxon>
        <taxon>Streptophyta</taxon>
        <taxon>Embryophyta</taxon>
        <taxon>Tracheophyta</taxon>
        <taxon>Spermatophyta</taxon>
        <taxon>Pinopsida</taxon>
        <taxon>Pinidae</taxon>
        <taxon>Conifers I</taxon>
        <taxon>Pinales</taxon>
        <taxon>Pinaceae</taxon>
        <taxon>Keteleeria</taxon>
    </lineage>
</organism>
<gene>
    <name evidence="1" type="primary">ndhH</name>
</gene>
<dbReference type="AlphaFoldDB" id="A0A6B9VJ50"/>
<dbReference type="EMBL" id="MN180080">
    <property type="protein sequence ID" value="QHO05359.1"/>
    <property type="molecule type" value="Genomic_DNA"/>
</dbReference>
<reference evidence="1" key="2">
    <citation type="submission" date="2019-07" db="EMBL/GenBank/DDBJ databases">
        <authorList>
            <person name="Li D."/>
            <person name="Chen Y."/>
            <person name="Yang Y."/>
        </authorList>
    </citation>
    <scope>NUCLEOTIDE SEQUENCE</scope>
</reference>
<accession>A0A6B9VJ50</accession>